<dbReference type="Proteomes" id="UP000306416">
    <property type="component" value="Unassembled WGS sequence"/>
</dbReference>
<evidence type="ECO:0000256" key="2">
    <source>
        <dbReference type="SAM" id="SignalP"/>
    </source>
</evidence>
<dbReference type="GO" id="GO:0016491">
    <property type="term" value="F:oxidoreductase activity"/>
    <property type="evidence" value="ECO:0007669"/>
    <property type="project" value="TreeGrafter"/>
</dbReference>
<evidence type="ECO:0000259" key="3">
    <source>
        <dbReference type="Pfam" id="PF22113"/>
    </source>
</evidence>
<dbReference type="InterPro" id="IPR054337">
    <property type="entry name" value="Mtrc-MtrF-like_dom_II/IV"/>
</dbReference>
<dbReference type="InterPro" id="IPR051829">
    <property type="entry name" value="Multiheme_Cytochr_ET"/>
</dbReference>
<sequence length="1035" mass="107636">MIGRNLRYLVALVVCVLLPLAGCSGGGSTTKITSKGTEVTVGGKVDVSKATAKTAFLSATSATATNHVFVYDAQDGAQLGTAVIDSNGSFSGLTFTLPAAKTVLVFKAVVAQGTFRSLVPIDLSNPPAPGVITGASPISILISQQSTDIAKTVSAMLGLPGVLGDAGQTLTSVGKTYTDCATQVTNAGGQILSYTTSGLALTGTVSNTDMLPAADASTLTVDDLNNIQLSGAVTSAFVPGKKPIVNFTVTNKATGKGIKGLRTFALHVAKLVPETNGSNSYWQNYISAGLPLSAIPANVPRGSTTPTAPTVPGTDASDLYVNGVKTQSGYTVIDHGDGSYTVTFGADITANTNVAYDANATHRIGISVRSVAVPGGYAGPINPATNAVQAVFTTPNTTNMFYDFTPATGAVLVDTNNARTYARDIVATSACDSCHYKLGLSAGNMLSGHTGSRVDTKLCVMCHTNQFDSGEGEFVTFIHRIHMGETFNDANDTWTVPTGVLVTYGEQTYPQDMRNCVFCHKGKDVNNWKSKPTRKACGSCHNAFDFANHQGGQTDDSSCAGCHAGTTSTVEVATAHLAVQDPDPAAPELGGTNTHTYAGYLPAAGITVPGAAVVTWDVKTVGLDSNRHPSITFRFVKNGTAVAFNTYQAGVVTDMMTGFTGAPSVYFAYSVPQDNIPSATVAPADFNASANAWIKAVWNGTNTNATMTGPDSNGYYTIVITNQTIPTSAKMLTGGIGYSYGSGSTPLTQTDLSSLTVPSALKTKWAYNATTNVGGLIVVTPNVWKTATGFTARRTIVSNAKCNACHAALGIAPTFHSGQRNDAPTCSFCHTVNKTNTGWAINAKDAIHAIHAAAKRTNKFSWEATAGDKYWNTTYPGYLQDCEQCHVTGTYDFSATASAAAVTSLLPSTAANGTINAAAYSILTGSENVLSTDYVKSPFVTAGASYGAAFSYNGNTGVTTAAADTTLIISPITAACFSCHDTTQAQAHMKQFGGAIYEARSTALLKSETCLVCHGTASNVLNERVPTIKAVHRWW</sequence>
<accession>A0A4S1CCC7</accession>
<dbReference type="NCBIfam" id="TIGR03507">
    <property type="entry name" value="decahem_SO1788"/>
    <property type="match status" value="1"/>
</dbReference>
<protein>
    <submittedName>
        <fullName evidence="4">OmcA/MtrC family decaheme c-type cytochrome</fullName>
    </submittedName>
</protein>
<dbReference type="AlphaFoldDB" id="A0A4S1CCC7"/>
<keyword evidence="1 2" id="KW-0732">Signal</keyword>
<dbReference type="PANTHER" id="PTHR35038:SF6">
    <property type="entry name" value="SURFACE LOCALIZED DECAHEME CYTOCHROME C LIPOPROTEIN"/>
    <property type="match status" value="1"/>
</dbReference>
<dbReference type="Gene3D" id="3.90.10.10">
    <property type="entry name" value="Cytochrome C3"/>
    <property type="match status" value="1"/>
</dbReference>
<dbReference type="InterPro" id="IPR036280">
    <property type="entry name" value="Multihaem_cyt_sf"/>
</dbReference>
<feature type="chain" id="PRO_5020835489" evidence="2">
    <location>
        <begin position="22"/>
        <end position="1035"/>
    </location>
</feature>
<gene>
    <name evidence="4" type="ORF">E4633_11895</name>
</gene>
<dbReference type="InterPro" id="IPR020014">
    <property type="entry name" value="Decahaem_cyt-c_OmcA/MtrC"/>
</dbReference>
<dbReference type="EMBL" id="SRSC01000003">
    <property type="protein sequence ID" value="TGU71045.1"/>
    <property type="molecule type" value="Genomic_DNA"/>
</dbReference>
<dbReference type="Gene3D" id="1.10.720.180">
    <property type="match status" value="2"/>
</dbReference>
<dbReference type="CDD" id="cd08168">
    <property type="entry name" value="Cytochrom_C3"/>
    <property type="match status" value="1"/>
</dbReference>
<evidence type="ECO:0000256" key="1">
    <source>
        <dbReference type="ARBA" id="ARBA00022729"/>
    </source>
</evidence>
<proteinExistence type="predicted"/>
<dbReference type="RefSeq" id="WP_135870484.1">
    <property type="nucleotide sequence ID" value="NZ_SRSC01000003.1"/>
</dbReference>
<organism evidence="4 5">
    <name type="scientific">Geomonas terrae</name>
    <dbReference type="NCBI Taxonomy" id="2562681"/>
    <lineage>
        <taxon>Bacteria</taxon>
        <taxon>Pseudomonadati</taxon>
        <taxon>Thermodesulfobacteriota</taxon>
        <taxon>Desulfuromonadia</taxon>
        <taxon>Geobacterales</taxon>
        <taxon>Geobacteraceae</taxon>
        <taxon>Geomonas</taxon>
    </lineage>
</organism>
<keyword evidence="5" id="KW-1185">Reference proteome</keyword>
<dbReference type="PANTHER" id="PTHR35038">
    <property type="entry name" value="DISSIMILATORY SULFITE REDUCTASE SIRA"/>
    <property type="match status" value="1"/>
</dbReference>
<evidence type="ECO:0000313" key="5">
    <source>
        <dbReference type="Proteomes" id="UP000306416"/>
    </source>
</evidence>
<feature type="signal peptide" evidence="2">
    <location>
        <begin position="1"/>
        <end position="21"/>
    </location>
</feature>
<reference evidence="4 5" key="1">
    <citation type="submission" date="2019-04" db="EMBL/GenBank/DDBJ databases">
        <title>Geobacter oryzae sp. nov., ferric-reducing bacteria isolated from paddy soil.</title>
        <authorList>
            <person name="Xu Z."/>
            <person name="Masuda Y."/>
            <person name="Itoh H."/>
            <person name="Senoo K."/>
        </authorList>
    </citation>
    <scope>NUCLEOTIDE SEQUENCE [LARGE SCALE GENOMIC DNA]</scope>
    <source>
        <strain evidence="4 5">Red111</strain>
    </source>
</reference>
<dbReference type="Pfam" id="PF22113">
    <property type="entry name" value="Mtrc-MtrF_II-IV_dom"/>
    <property type="match status" value="2"/>
</dbReference>
<evidence type="ECO:0000313" key="4">
    <source>
        <dbReference type="EMBL" id="TGU71045.1"/>
    </source>
</evidence>
<feature type="domain" description="Outer membrane cytochrome MtrC/MtrF-like" evidence="3">
    <location>
        <begin position="423"/>
        <end position="576"/>
    </location>
</feature>
<name>A0A4S1CCC7_9BACT</name>
<feature type="domain" description="Outer membrane cytochrome MtrC/MtrF-like" evidence="3">
    <location>
        <begin position="794"/>
        <end position="1017"/>
    </location>
</feature>
<comment type="caution">
    <text evidence="4">The sequence shown here is derived from an EMBL/GenBank/DDBJ whole genome shotgun (WGS) entry which is preliminary data.</text>
</comment>
<dbReference type="SUPFAM" id="SSF48695">
    <property type="entry name" value="Multiheme cytochromes"/>
    <property type="match status" value="1"/>
</dbReference>